<proteinExistence type="predicted"/>
<sequence length="95" mass="10595">MLHHGHHFAGYSGRDIVYTVTEHRAEHCPPTARPSQSLHRARFAEHCLPLVPFKEWFERLESLSTSKSQAGSKMAQDGRGAAYPSGSTDLLYSVT</sequence>
<feature type="region of interest" description="Disordered" evidence="1">
    <location>
        <begin position="67"/>
        <end position="95"/>
    </location>
</feature>
<dbReference type="AlphaFoldDB" id="A0A166G641"/>
<keyword evidence="3" id="KW-1185">Reference proteome</keyword>
<feature type="compositionally biased region" description="Polar residues" evidence="1">
    <location>
        <begin position="85"/>
        <end position="95"/>
    </location>
</feature>
<organism evidence="2 3">
    <name type="scientific">Athelia psychrophila</name>
    <dbReference type="NCBI Taxonomy" id="1759441"/>
    <lineage>
        <taxon>Eukaryota</taxon>
        <taxon>Fungi</taxon>
        <taxon>Dikarya</taxon>
        <taxon>Basidiomycota</taxon>
        <taxon>Agaricomycotina</taxon>
        <taxon>Agaricomycetes</taxon>
        <taxon>Agaricomycetidae</taxon>
        <taxon>Atheliales</taxon>
        <taxon>Atheliaceae</taxon>
        <taxon>Athelia</taxon>
    </lineage>
</organism>
<protein>
    <submittedName>
        <fullName evidence="2">Uncharacterized protein</fullName>
    </submittedName>
</protein>
<dbReference type="EMBL" id="KV417582">
    <property type="protein sequence ID" value="KZP17504.1"/>
    <property type="molecule type" value="Genomic_DNA"/>
</dbReference>
<evidence type="ECO:0000313" key="3">
    <source>
        <dbReference type="Proteomes" id="UP000076532"/>
    </source>
</evidence>
<dbReference type="Proteomes" id="UP000076532">
    <property type="component" value="Unassembled WGS sequence"/>
</dbReference>
<evidence type="ECO:0000256" key="1">
    <source>
        <dbReference type="SAM" id="MobiDB-lite"/>
    </source>
</evidence>
<evidence type="ECO:0000313" key="2">
    <source>
        <dbReference type="EMBL" id="KZP17504.1"/>
    </source>
</evidence>
<name>A0A166G641_9AGAM</name>
<accession>A0A166G641</accession>
<dbReference type="OrthoDB" id="429813at2759"/>
<gene>
    <name evidence="2" type="ORF">FIBSPDRAFT_27759</name>
</gene>
<reference evidence="2 3" key="1">
    <citation type="journal article" date="2016" name="Mol. Biol. Evol.">
        <title>Comparative Genomics of Early-Diverging Mushroom-Forming Fungi Provides Insights into the Origins of Lignocellulose Decay Capabilities.</title>
        <authorList>
            <person name="Nagy L.G."/>
            <person name="Riley R."/>
            <person name="Tritt A."/>
            <person name="Adam C."/>
            <person name="Daum C."/>
            <person name="Floudas D."/>
            <person name="Sun H."/>
            <person name="Yadav J.S."/>
            <person name="Pangilinan J."/>
            <person name="Larsson K.H."/>
            <person name="Matsuura K."/>
            <person name="Barry K."/>
            <person name="Labutti K."/>
            <person name="Kuo R."/>
            <person name="Ohm R.A."/>
            <person name="Bhattacharya S.S."/>
            <person name="Shirouzu T."/>
            <person name="Yoshinaga Y."/>
            <person name="Martin F.M."/>
            <person name="Grigoriev I.V."/>
            <person name="Hibbett D.S."/>
        </authorList>
    </citation>
    <scope>NUCLEOTIDE SEQUENCE [LARGE SCALE GENOMIC DNA]</scope>
    <source>
        <strain evidence="2 3">CBS 109695</strain>
    </source>
</reference>